<evidence type="ECO:0000313" key="2">
    <source>
        <dbReference type="EMBL" id="SER74855.1"/>
    </source>
</evidence>
<dbReference type="InterPro" id="IPR052514">
    <property type="entry name" value="SAM-dependent_MTase"/>
</dbReference>
<dbReference type="Proteomes" id="UP000198885">
    <property type="component" value="Unassembled WGS sequence"/>
</dbReference>
<gene>
    <name evidence="2" type="ORF">SAMN04490244_102401</name>
</gene>
<protein>
    <submittedName>
        <fullName evidence="2">Methyltransferase, FkbM family</fullName>
    </submittedName>
</protein>
<dbReference type="PANTHER" id="PTHR34203">
    <property type="entry name" value="METHYLTRANSFERASE, FKBM FAMILY PROTEIN"/>
    <property type="match status" value="1"/>
</dbReference>
<evidence type="ECO:0000259" key="1">
    <source>
        <dbReference type="Pfam" id="PF05050"/>
    </source>
</evidence>
<name>A0A1H9RQX3_9RHOB</name>
<dbReference type="PANTHER" id="PTHR34203:SF15">
    <property type="entry name" value="SLL1173 PROTEIN"/>
    <property type="match status" value="1"/>
</dbReference>
<reference evidence="2 3" key="1">
    <citation type="submission" date="2016-10" db="EMBL/GenBank/DDBJ databases">
        <authorList>
            <person name="de Groot N.N."/>
        </authorList>
    </citation>
    <scope>NUCLEOTIDE SEQUENCE [LARGE SCALE GENOMIC DNA]</scope>
    <source>
        <strain evidence="2 3">DSM 23042</strain>
    </source>
</reference>
<dbReference type="GO" id="GO:0008168">
    <property type="term" value="F:methyltransferase activity"/>
    <property type="evidence" value="ECO:0007669"/>
    <property type="project" value="UniProtKB-KW"/>
</dbReference>
<dbReference type="InterPro" id="IPR029063">
    <property type="entry name" value="SAM-dependent_MTases_sf"/>
</dbReference>
<evidence type="ECO:0000313" key="3">
    <source>
        <dbReference type="Proteomes" id="UP000198885"/>
    </source>
</evidence>
<keyword evidence="3" id="KW-1185">Reference proteome</keyword>
<keyword evidence="2" id="KW-0808">Transferase</keyword>
<dbReference type="EMBL" id="FOGU01000002">
    <property type="protein sequence ID" value="SER74855.1"/>
    <property type="molecule type" value="Genomic_DNA"/>
</dbReference>
<dbReference type="Pfam" id="PF05050">
    <property type="entry name" value="Methyltransf_21"/>
    <property type="match status" value="1"/>
</dbReference>
<accession>A0A1H9RQX3</accession>
<dbReference type="Gene3D" id="3.40.50.150">
    <property type="entry name" value="Vaccinia Virus protein VP39"/>
    <property type="match status" value="1"/>
</dbReference>
<dbReference type="SUPFAM" id="SSF53335">
    <property type="entry name" value="S-adenosyl-L-methionine-dependent methyltransferases"/>
    <property type="match status" value="1"/>
</dbReference>
<keyword evidence="2" id="KW-0489">Methyltransferase</keyword>
<dbReference type="GO" id="GO:0032259">
    <property type="term" value="P:methylation"/>
    <property type="evidence" value="ECO:0007669"/>
    <property type="project" value="UniProtKB-KW"/>
</dbReference>
<dbReference type="AlphaFoldDB" id="A0A1H9RQX3"/>
<dbReference type="STRING" id="641238.SAMN04490244_102401"/>
<dbReference type="InterPro" id="IPR006342">
    <property type="entry name" value="FkbM_mtfrase"/>
</dbReference>
<feature type="domain" description="Methyltransferase FkbM" evidence="1">
    <location>
        <begin position="96"/>
        <end position="236"/>
    </location>
</feature>
<organism evidence="2 3">
    <name type="scientific">Tranquillimonas rosea</name>
    <dbReference type="NCBI Taxonomy" id="641238"/>
    <lineage>
        <taxon>Bacteria</taxon>
        <taxon>Pseudomonadati</taxon>
        <taxon>Pseudomonadota</taxon>
        <taxon>Alphaproteobacteria</taxon>
        <taxon>Rhodobacterales</taxon>
        <taxon>Roseobacteraceae</taxon>
        <taxon>Tranquillimonas</taxon>
    </lineage>
</organism>
<dbReference type="NCBIfam" id="TIGR01444">
    <property type="entry name" value="fkbM_fam"/>
    <property type="match status" value="1"/>
</dbReference>
<proteinExistence type="predicted"/>
<sequence>MADPVWFKGAPEFAPVPWRRGNHAPVIGREVAAATRLVATVMPVACRVTLGPTGAMTRTARAIGRSLRAYYGDAHRTTRMEALLSQFIRPGDLVFDIGAHVGDRTACARRLGARVVALEPQPAVFRALQRLHGRDPDVALVRAAVGSTCGTTVLHLNSRNPTVATASTTFVAAADGAEGWAEQCWDGRIEVPVTTLDALIARYGFPAFAKIDVEGLEDAVVAGLSTALPALSVEFTTLQRDVAGRALERLEALGTYRCNYALGERHTLCLPEWCSPASMARHVADLPHDTNSGDIYLRLD</sequence>